<protein>
    <submittedName>
        <fullName evidence="4">GNAT family N-acetyltransferase</fullName>
    </submittedName>
</protein>
<reference evidence="4 5" key="1">
    <citation type="journal article" date="2006" name="Int. J. Syst. Evol. Microbiol.">
        <title>Costertonia aggregata gen. nov., sp. nov., a mesophilic marine bacterium of the family Flavobacteriaceae, isolated from a mature biofilm.</title>
        <authorList>
            <person name="Kwon K.K."/>
            <person name="Lee Y.K."/>
            <person name="Lee H.K."/>
        </authorList>
    </citation>
    <scope>NUCLEOTIDE SEQUENCE [LARGE SCALE GENOMIC DNA]</scope>
    <source>
        <strain evidence="4 5">KCCM 42265</strain>
    </source>
</reference>
<organism evidence="4 5">
    <name type="scientific">Costertonia aggregata</name>
    <dbReference type="NCBI Taxonomy" id="343403"/>
    <lineage>
        <taxon>Bacteria</taxon>
        <taxon>Pseudomonadati</taxon>
        <taxon>Bacteroidota</taxon>
        <taxon>Flavobacteriia</taxon>
        <taxon>Flavobacteriales</taxon>
        <taxon>Flavobacteriaceae</taxon>
        <taxon>Costertonia</taxon>
    </lineage>
</organism>
<proteinExistence type="predicted"/>
<sequence length="155" mass="17975">MNNFIVRTAKTGDIEVLLEFEQEIIKAERPFDPTLGDDPITYYDLDQLIRSDDAQVMVVSYNSTIIASGYAQVKRARHYLNHELYAYLGFMYTHPDFRGRGVNKLILNALREWSGSKGLKEIRLTVYDENFSAIRAYEKAGFKKHIIEMRMPSDD</sequence>
<dbReference type="RefSeq" id="WP_179240649.1">
    <property type="nucleotide sequence ID" value="NZ_CP058595.1"/>
</dbReference>
<dbReference type="AlphaFoldDB" id="A0A7H9ALR7"/>
<dbReference type="SUPFAM" id="SSF55729">
    <property type="entry name" value="Acyl-CoA N-acyltransferases (Nat)"/>
    <property type="match status" value="1"/>
</dbReference>
<evidence type="ECO:0000259" key="3">
    <source>
        <dbReference type="PROSITE" id="PS51186"/>
    </source>
</evidence>
<dbReference type="Pfam" id="PF00583">
    <property type="entry name" value="Acetyltransf_1"/>
    <property type="match status" value="1"/>
</dbReference>
<dbReference type="CDD" id="cd04301">
    <property type="entry name" value="NAT_SF"/>
    <property type="match status" value="1"/>
</dbReference>
<dbReference type="PROSITE" id="PS51186">
    <property type="entry name" value="GNAT"/>
    <property type="match status" value="1"/>
</dbReference>
<dbReference type="InterPro" id="IPR000182">
    <property type="entry name" value="GNAT_dom"/>
</dbReference>
<keyword evidence="5" id="KW-1185">Reference proteome</keyword>
<gene>
    <name evidence="4" type="ORF">HYG79_02795</name>
</gene>
<evidence type="ECO:0000313" key="4">
    <source>
        <dbReference type="EMBL" id="QLG44314.1"/>
    </source>
</evidence>
<evidence type="ECO:0000256" key="2">
    <source>
        <dbReference type="ARBA" id="ARBA00023315"/>
    </source>
</evidence>
<accession>A0A7H9ALR7</accession>
<evidence type="ECO:0000313" key="5">
    <source>
        <dbReference type="Proteomes" id="UP000509302"/>
    </source>
</evidence>
<dbReference type="InterPro" id="IPR016181">
    <property type="entry name" value="Acyl_CoA_acyltransferase"/>
</dbReference>
<dbReference type="KEGG" id="cagg:HYG79_02795"/>
<keyword evidence="1 4" id="KW-0808">Transferase</keyword>
<evidence type="ECO:0000256" key="1">
    <source>
        <dbReference type="ARBA" id="ARBA00022679"/>
    </source>
</evidence>
<name>A0A7H9ALR7_9FLAO</name>
<keyword evidence="2" id="KW-0012">Acyltransferase</keyword>
<dbReference type="EMBL" id="CP058595">
    <property type="protein sequence ID" value="QLG44314.1"/>
    <property type="molecule type" value="Genomic_DNA"/>
</dbReference>
<feature type="domain" description="N-acetyltransferase" evidence="3">
    <location>
        <begin position="4"/>
        <end position="155"/>
    </location>
</feature>
<dbReference type="GO" id="GO:0016747">
    <property type="term" value="F:acyltransferase activity, transferring groups other than amino-acyl groups"/>
    <property type="evidence" value="ECO:0007669"/>
    <property type="project" value="InterPro"/>
</dbReference>
<dbReference type="Proteomes" id="UP000509302">
    <property type="component" value="Chromosome"/>
</dbReference>
<dbReference type="InterPro" id="IPR050680">
    <property type="entry name" value="YpeA/RimI_acetyltransf"/>
</dbReference>
<dbReference type="Gene3D" id="3.40.630.30">
    <property type="match status" value="1"/>
</dbReference>
<dbReference type="PANTHER" id="PTHR43420">
    <property type="entry name" value="ACETYLTRANSFERASE"/>
    <property type="match status" value="1"/>
</dbReference>